<dbReference type="KEGG" id="mmai:sS8_3548"/>
<evidence type="ECO:0000313" key="1">
    <source>
        <dbReference type="EMBL" id="BBA35485.1"/>
    </source>
</evidence>
<proteinExistence type="predicted"/>
<protein>
    <submittedName>
        <fullName evidence="1">Uncharacterized protein</fullName>
    </submittedName>
</protein>
<dbReference type="RefSeq" id="WP_170161136.1">
    <property type="nucleotide sequence ID" value="NZ_AP017928.1"/>
</dbReference>
<dbReference type="AlphaFoldDB" id="A0A250KV33"/>
<sequence>MSLSDQFPEAKARREWAIMRKTESGRRVVEVAPGAELPKNMSLPDDYTGVTKATPV</sequence>
<evidence type="ECO:0000313" key="2">
    <source>
        <dbReference type="Proteomes" id="UP000266313"/>
    </source>
</evidence>
<name>A0A250KV33_9GAMM</name>
<dbReference type="Proteomes" id="UP000266313">
    <property type="component" value="Chromosome"/>
</dbReference>
<reference evidence="1 2" key="1">
    <citation type="submission" date="2016-12" db="EMBL/GenBank/DDBJ databases">
        <title>Genome sequencing of Methylocaldum marinum.</title>
        <authorList>
            <person name="Takeuchi M."/>
            <person name="Kamagata Y."/>
            <person name="Hiraoka S."/>
            <person name="Oshima K."/>
            <person name="Hattori M."/>
            <person name="Iwasaki W."/>
        </authorList>
    </citation>
    <scope>NUCLEOTIDE SEQUENCE [LARGE SCALE GENOMIC DNA]</scope>
    <source>
        <strain evidence="1 2">S8</strain>
    </source>
</reference>
<keyword evidence="2" id="KW-1185">Reference proteome</keyword>
<organism evidence="1 2">
    <name type="scientific">Methylocaldum marinum</name>
    <dbReference type="NCBI Taxonomy" id="1432792"/>
    <lineage>
        <taxon>Bacteria</taxon>
        <taxon>Pseudomonadati</taxon>
        <taxon>Pseudomonadota</taxon>
        <taxon>Gammaproteobacteria</taxon>
        <taxon>Methylococcales</taxon>
        <taxon>Methylococcaceae</taxon>
        <taxon>Methylocaldum</taxon>
    </lineage>
</organism>
<accession>A0A250KV33</accession>
<dbReference type="EMBL" id="AP017928">
    <property type="protein sequence ID" value="BBA35485.1"/>
    <property type="molecule type" value="Genomic_DNA"/>
</dbReference>
<gene>
    <name evidence="1" type="ORF">sS8_3548</name>
</gene>